<gene>
    <name evidence="1 2" type="primary">minE</name>
    <name evidence="2" type="ORF">KQI42_18610</name>
</gene>
<dbReference type="Proteomes" id="UP000749471">
    <property type="component" value="Unassembled WGS sequence"/>
</dbReference>
<dbReference type="GO" id="GO:0051301">
    <property type="term" value="P:cell division"/>
    <property type="evidence" value="ECO:0007669"/>
    <property type="project" value="UniProtKB-KW"/>
</dbReference>
<keyword evidence="1" id="KW-0131">Cell cycle</keyword>
<evidence type="ECO:0000313" key="3">
    <source>
        <dbReference type="Proteomes" id="UP000749471"/>
    </source>
</evidence>
<reference evidence="2 3" key="1">
    <citation type="submission" date="2021-06" db="EMBL/GenBank/DDBJ databases">
        <authorList>
            <person name="Sun Q."/>
            <person name="Li D."/>
        </authorList>
    </citation>
    <scope>NUCLEOTIDE SEQUENCE [LARGE SCALE GENOMIC DNA]</scope>
    <source>
        <strain evidence="2 3">MSJ-40</strain>
    </source>
</reference>
<sequence>MDLFKLFSKNQEKSKNVAKERLKLVLVHDRADLSPKFLEMIKGDIIRVISEYAEIDEEGLDIKLTRMKKEGDISPISALVANIPINKVKDSNLK</sequence>
<accession>A0ABS6EAR1</accession>
<comment type="function">
    <text evidence="1">Prevents the cell division inhibition by proteins MinC and MinD at internal division sites while permitting inhibition at polar sites. This ensures cell division at the proper site by restricting the formation of a division septum at the midpoint of the long axis of the cell.</text>
</comment>
<dbReference type="EMBL" id="JAHLPM010000023">
    <property type="protein sequence ID" value="MBU5440024.1"/>
    <property type="molecule type" value="Genomic_DNA"/>
</dbReference>
<dbReference type="RefSeq" id="WP_216521959.1">
    <property type="nucleotide sequence ID" value="NZ_JAHLPM010000023.1"/>
</dbReference>
<proteinExistence type="inferred from homology"/>
<keyword evidence="1 2" id="KW-0132">Cell division</keyword>
<dbReference type="InterPro" id="IPR005527">
    <property type="entry name" value="MinE"/>
</dbReference>
<comment type="caution">
    <text evidence="2">The sequence shown here is derived from an EMBL/GenBank/DDBJ whole genome shotgun (WGS) entry which is preliminary data.</text>
</comment>
<dbReference type="NCBIfam" id="TIGR01215">
    <property type="entry name" value="minE"/>
    <property type="match status" value="1"/>
</dbReference>
<organism evidence="2 3">
    <name type="scientific">Tissierella simiarum</name>
    <dbReference type="NCBI Taxonomy" id="2841534"/>
    <lineage>
        <taxon>Bacteria</taxon>
        <taxon>Bacillati</taxon>
        <taxon>Bacillota</taxon>
        <taxon>Tissierellia</taxon>
        <taxon>Tissierellales</taxon>
        <taxon>Tissierellaceae</taxon>
        <taxon>Tissierella</taxon>
    </lineage>
</organism>
<evidence type="ECO:0000256" key="1">
    <source>
        <dbReference type="HAMAP-Rule" id="MF_00262"/>
    </source>
</evidence>
<dbReference type="HAMAP" id="MF_00262">
    <property type="entry name" value="MinE"/>
    <property type="match status" value="1"/>
</dbReference>
<name>A0ABS6EAR1_9FIRM</name>
<evidence type="ECO:0000313" key="2">
    <source>
        <dbReference type="EMBL" id="MBU5440024.1"/>
    </source>
</evidence>
<keyword evidence="3" id="KW-1185">Reference proteome</keyword>
<comment type="similarity">
    <text evidence="1">Belongs to the MinE family.</text>
</comment>
<dbReference type="Pfam" id="PF03776">
    <property type="entry name" value="MinE"/>
    <property type="match status" value="1"/>
</dbReference>
<dbReference type="NCBIfam" id="NF001422">
    <property type="entry name" value="PRK00296.1"/>
    <property type="match status" value="1"/>
</dbReference>
<protein>
    <recommendedName>
        <fullName evidence="1">Cell division topological specificity factor</fullName>
    </recommendedName>
</protein>